<keyword evidence="6 11" id="KW-0862">Zinc</keyword>
<dbReference type="Gene3D" id="3.20.20.80">
    <property type="entry name" value="Glycosidases"/>
    <property type="match status" value="1"/>
</dbReference>
<evidence type="ECO:0000256" key="7">
    <source>
        <dbReference type="ARBA" id="ARBA00023295"/>
    </source>
</evidence>
<keyword evidence="7 8" id="KW-0326">Glycosidase</keyword>
<keyword evidence="5 8" id="KW-0378">Hydrolase</keyword>
<feature type="binding site" evidence="11">
    <location>
        <position position="116"/>
    </location>
    <ligand>
        <name>Zn(2+)</name>
        <dbReference type="ChEBI" id="CHEBI:29105"/>
    </ligand>
</feature>
<feature type="binding site" evidence="10">
    <location>
        <position position="112"/>
    </location>
    <ligand>
        <name>substrate</name>
    </ligand>
</feature>
<accession>A0A1H5HLL1</accession>
<comment type="catalytic activity">
    <reaction evidence="1 8">
        <text>Hydrolysis of terminal non-reducing beta-D-galactose residues in beta-D-galactosides.</text>
        <dbReference type="EC" id="3.2.1.23"/>
    </reaction>
</comment>
<feature type="active site" description="Nucleophile" evidence="9">
    <location>
        <position position="310"/>
    </location>
</feature>
<evidence type="ECO:0000259" key="13">
    <source>
        <dbReference type="Pfam" id="PF08532"/>
    </source>
</evidence>
<dbReference type="AlphaFoldDB" id="A0A1H5HLL1"/>
<evidence type="ECO:0000256" key="1">
    <source>
        <dbReference type="ARBA" id="ARBA00001412"/>
    </source>
</evidence>
<dbReference type="InterPro" id="IPR029062">
    <property type="entry name" value="Class_I_gatase-like"/>
</dbReference>
<dbReference type="STRING" id="648782.SAMN04488554_1992"/>
<proteinExistence type="inferred from homology"/>
<dbReference type="EC" id="3.2.1.23" evidence="3 8"/>
<dbReference type="PANTHER" id="PTHR36447">
    <property type="entry name" value="BETA-GALACTOSIDASE GANA"/>
    <property type="match status" value="1"/>
</dbReference>
<evidence type="ECO:0000256" key="11">
    <source>
        <dbReference type="PIRSR" id="PIRSR001084-3"/>
    </source>
</evidence>
<keyword evidence="16" id="KW-1185">Reference proteome</keyword>
<dbReference type="Pfam" id="PF08533">
    <property type="entry name" value="Glyco_hydro_42C"/>
    <property type="match status" value="1"/>
</dbReference>
<feature type="binding site" evidence="11">
    <location>
        <position position="160"/>
    </location>
    <ligand>
        <name>Zn(2+)</name>
        <dbReference type="ChEBI" id="CHEBI:29105"/>
    </ligand>
</feature>
<dbReference type="SUPFAM" id="SSF52317">
    <property type="entry name" value="Class I glutamine amidotransferase-like"/>
    <property type="match status" value="1"/>
</dbReference>
<evidence type="ECO:0000259" key="12">
    <source>
        <dbReference type="Pfam" id="PF02449"/>
    </source>
</evidence>
<dbReference type="RefSeq" id="WP_175477018.1">
    <property type="nucleotide sequence ID" value="NZ_FNTX01000001.1"/>
</dbReference>
<evidence type="ECO:0000256" key="2">
    <source>
        <dbReference type="ARBA" id="ARBA00005940"/>
    </source>
</evidence>
<feature type="active site" description="Proton donor" evidence="9">
    <location>
        <position position="151"/>
    </location>
</feature>
<evidence type="ECO:0000256" key="5">
    <source>
        <dbReference type="ARBA" id="ARBA00022801"/>
    </source>
</evidence>
<evidence type="ECO:0000313" key="15">
    <source>
        <dbReference type="EMBL" id="SEE28644.1"/>
    </source>
</evidence>
<dbReference type="SUPFAM" id="SSF51445">
    <property type="entry name" value="(Trans)glycosidases"/>
    <property type="match status" value="1"/>
</dbReference>
<dbReference type="Pfam" id="PF02449">
    <property type="entry name" value="Glyco_hydro_42"/>
    <property type="match status" value="1"/>
</dbReference>
<reference evidence="16" key="1">
    <citation type="submission" date="2016-10" db="EMBL/GenBank/DDBJ databases">
        <authorList>
            <person name="Varghese N."/>
            <person name="Submissions S."/>
        </authorList>
    </citation>
    <scope>NUCLEOTIDE SEQUENCE [LARGE SCALE GENOMIC DNA]</scope>
    <source>
        <strain evidence="16">DSM 21368</strain>
    </source>
</reference>
<organism evidence="15 16">
    <name type="scientific">Ruania alba</name>
    <dbReference type="NCBI Taxonomy" id="648782"/>
    <lineage>
        <taxon>Bacteria</taxon>
        <taxon>Bacillati</taxon>
        <taxon>Actinomycetota</taxon>
        <taxon>Actinomycetes</taxon>
        <taxon>Micrococcales</taxon>
        <taxon>Ruaniaceae</taxon>
        <taxon>Ruania</taxon>
    </lineage>
</organism>
<dbReference type="Proteomes" id="UP000199220">
    <property type="component" value="Unassembled WGS sequence"/>
</dbReference>
<evidence type="ECO:0000256" key="8">
    <source>
        <dbReference type="PIRNR" id="PIRNR001084"/>
    </source>
</evidence>
<evidence type="ECO:0000313" key="16">
    <source>
        <dbReference type="Proteomes" id="UP000199220"/>
    </source>
</evidence>
<dbReference type="Pfam" id="PF08532">
    <property type="entry name" value="Glyco_hydro_42M"/>
    <property type="match status" value="1"/>
</dbReference>
<dbReference type="Gene3D" id="2.60.40.1180">
    <property type="entry name" value="Golgi alpha-mannosidase II"/>
    <property type="match status" value="1"/>
</dbReference>
<dbReference type="EMBL" id="FNTX01000001">
    <property type="protein sequence ID" value="SEE28644.1"/>
    <property type="molecule type" value="Genomic_DNA"/>
</dbReference>
<dbReference type="GO" id="GO:0009341">
    <property type="term" value="C:beta-galactosidase complex"/>
    <property type="evidence" value="ECO:0007669"/>
    <property type="project" value="InterPro"/>
</dbReference>
<evidence type="ECO:0000256" key="6">
    <source>
        <dbReference type="ARBA" id="ARBA00022833"/>
    </source>
</evidence>
<dbReference type="GO" id="GO:0046872">
    <property type="term" value="F:metal ion binding"/>
    <property type="evidence" value="ECO:0007669"/>
    <property type="project" value="UniProtKB-KW"/>
</dbReference>
<dbReference type="InterPro" id="IPR003476">
    <property type="entry name" value="Glyco_hydro_42"/>
</dbReference>
<evidence type="ECO:0000256" key="3">
    <source>
        <dbReference type="ARBA" id="ARBA00012756"/>
    </source>
</evidence>
<dbReference type="InterPro" id="IPR013739">
    <property type="entry name" value="Beta_galactosidase_C"/>
</dbReference>
<feature type="binding site" evidence="11">
    <location>
        <position position="163"/>
    </location>
    <ligand>
        <name>Zn(2+)</name>
        <dbReference type="ChEBI" id="CHEBI:29105"/>
    </ligand>
</feature>
<dbReference type="Gene3D" id="3.40.50.880">
    <property type="match status" value="1"/>
</dbReference>
<dbReference type="InterPro" id="IPR013529">
    <property type="entry name" value="Glyco_hydro_42_N"/>
</dbReference>
<dbReference type="InterPro" id="IPR013738">
    <property type="entry name" value="Beta_galactosidase_Trimer"/>
</dbReference>
<dbReference type="InterPro" id="IPR017853">
    <property type="entry name" value="GH"/>
</dbReference>
<dbReference type="GO" id="GO:0004565">
    <property type="term" value="F:beta-galactosidase activity"/>
    <property type="evidence" value="ECO:0007669"/>
    <property type="project" value="UniProtKB-EC"/>
</dbReference>
<evidence type="ECO:0000256" key="10">
    <source>
        <dbReference type="PIRSR" id="PIRSR001084-2"/>
    </source>
</evidence>
<dbReference type="PANTHER" id="PTHR36447:SF2">
    <property type="entry name" value="BETA-GALACTOSIDASE YESZ"/>
    <property type="match status" value="1"/>
</dbReference>
<gene>
    <name evidence="15" type="ORF">SAMN04488554_1992</name>
</gene>
<feature type="domain" description="Beta-galactosidase trimerisation" evidence="13">
    <location>
        <begin position="401"/>
        <end position="605"/>
    </location>
</feature>
<dbReference type="PIRSF" id="PIRSF001084">
    <property type="entry name" value="B-galactosidase"/>
    <property type="match status" value="1"/>
</dbReference>
<evidence type="ECO:0000259" key="14">
    <source>
        <dbReference type="Pfam" id="PF08533"/>
    </source>
</evidence>
<dbReference type="CDD" id="cd03143">
    <property type="entry name" value="A4_beta-galactosidase_middle_domain"/>
    <property type="match status" value="1"/>
</dbReference>
<keyword evidence="4 11" id="KW-0479">Metal-binding</keyword>
<dbReference type="InterPro" id="IPR013780">
    <property type="entry name" value="Glyco_hydro_b"/>
</dbReference>
<feature type="domain" description="Glycoside hydrolase family 42 N-terminal" evidence="12">
    <location>
        <begin position="16"/>
        <end position="386"/>
    </location>
</feature>
<feature type="domain" description="Beta-galactosidase C-terminal" evidence="14">
    <location>
        <begin position="617"/>
        <end position="672"/>
    </location>
</feature>
<feature type="binding site" evidence="10">
    <location>
        <position position="150"/>
    </location>
    <ligand>
        <name>substrate</name>
    </ligand>
</feature>
<feature type="binding site" evidence="11">
    <location>
        <position position="158"/>
    </location>
    <ligand>
        <name>Zn(2+)</name>
        <dbReference type="ChEBI" id="CHEBI:29105"/>
    </ligand>
</feature>
<protein>
    <recommendedName>
        <fullName evidence="3 8">Beta-galactosidase</fullName>
        <shortName evidence="8">Beta-gal</shortName>
        <ecNumber evidence="3 8">3.2.1.23</ecNumber>
    </recommendedName>
</protein>
<comment type="similarity">
    <text evidence="2 8">Belongs to the glycosyl hydrolase 42 family.</text>
</comment>
<dbReference type="GO" id="GO:0006012">
    <property type="term" value="P:galactose metabolic process"/>
    <property type="evidence" value="ECO:0007669"/>
    <property type="project" value="InterPro"/>
</dbReference>
<sequence>MEPSTTAERVTYGAAYYPEQRAQEEWAQDLGLMARAGMNAVRIAEFSWSRLEPRSGDYDFHWLEQFLDLAAEAGIGVVLSPPMRTAPAWLVSEEPEIMAVDSDGTRLAYGARYTFCVNHPRLRRAGCALATWLARQFGSHPAVAAWHLDNEYGADVDCHCEVCRETWTAWLTVQYASVGQLNEAWGTVFWGLEFSAFEQIPTPSRTLKERRNPGHWLAWRRFRSASTVGTVAEHAQAVRAGHPDAVITTNAQPPNHSRDFNNATDYYELYKDLDVAGTNYYPPYGDEWRRLEVALAACRSYKDDGFEIFELRNGPHAIPGRSGNSPQPGEVERLAVHALSHGANGLYFFRWNFFGRGFEQYQGSVLTAADRPGRIYDEVSRVGQRLGITASSLTDTRVISHVAVMYDPQARWLAEYEIGERGPASMYLDTVRALFSSIRNLRRNVDLVPPHGAWQRYQVLVLPMMMLMDEDLAQRLTRFVQDGGTIVCLPLTGVRDLEAGIHHGRIQTTMELLLGSTRDEYVTIPHGEVVLFRWAGRTYRGRHYADLPQLERATAAGDFEGAWFAGTPCVMENHVGGGRVMAIATFPDPDFYASFFERLFEDVALPPIRGVEAPPLVDVAERRSDRRRLVFLINGSSDVQTVHVSGDAEDVWNAAHVNGVLELVPFGVAVLDFGRA</sequence>
<evidence type="ECO:0000256" key="9">
    <source>
        <dbReference type="PIRSR" id="PIRSR001084-1"/>
    </source>
</evidence>
<evidence type="ECO:0000256" key="4">
    <source>
        <dbReference type="ARBA" id="ARBA00022723"/>
    </source>
</evidence>
<name>A0A1H5HLL1_9MICO</name>